<dbReference type="Gene3D" id="1.10.620.20">
    <property type="entry name" value="Ribonucleotide Reductase, subunit A"/>
    <property type="match status" value="1"/>
</dbReference>
<evidence type="ECO:0000313" key="2">
    <source>
        <dbReference type="Proteomes" id="UP000319908"/>
    </source>
</evidence>
<sequence>MRNHGFFSTAESLVGNNPVLAIFKHVADRRLERIWLAKQYGSTNPFPWMSETMDLAKEKNFFETRVTEYQSAGSLSWD</sequence>
<dbReference type="SUPFAM" id="SSF47240">
    <property type="entry name" value="Ferritin-like"/>
    <property type="match status" value="1"/>
</dbReference>
<dbReference type="Proteomes" id="UP000319908">
    <property type="component" value="Unassembled WGS sequence"/>
</dbReference>
<reference evidence="1 2" key="1">
    <citation type="journal article" date="2020" name="Antonie Van Leeuwenhoek">
        <title>Rhodopirellula heiligendammensis sp. nov., Rhodopirellula pilleata sp. nov., and Rhodopirellula solitaria sp. nov. isolated from natural or artificial marine surfaces in Northern Germany and California, USA, and emended description of the genus Rhodopirellula.</title>
        <authorList>
            <person name="Kallscheuer N."/>
            <person name="Wiegand S."/>
            <person name="Jogler M."/>
            <person name="Boedeker C."/>
            <person name="Peeters S.H."/>
            <person name="Rast P."/>
            <person name="Heuer A."/>
            <person name="Jetten M.S.M."/>
            <person name="Rohde M."/>
            <person name="Jogler C."/>
        </authorList>
    </citation>
    <scope>NUCLEOTIDE SEQUENCE [LARGE SCALE GENOMIC DNA]</scope>
    <source>
        <strain evidence="1 2">Poly21</strain>
    </source>
</reference>
<dbReference type="InterPro" id="IPR009078">
    <property type="entry name" value="Ferritin-like_SF"/>
</dbReference>
<accession>A0A5C6BD50</accession>
<comment type="caution">
    <text evidence="1">The sequence shown here is derived from an EMBL/GenBank/DDBJ whole genome shotgun (WGS) entry which is preliminary data.</text>
</comment>
<keyword evidence="2" id="KW-1185">Reference proteome</keyword>
<proteinExistence type="predicted"/>
<organism evidence="1 2">
    <name type="scientific">Allorhodopirellula heiligendammensis</name>
    <dbReference type="NCBI Taxonomy" id="2714739"/>
    <lineage>
        <taxon>Bacteria</taxon>
        <taxon>Pseudomonadati</taxon>
        <taxon>Planctomycetota</taxon>
        <taxon>Planctomycetia</taxon>
        <taxon>Pirellulales</taxon>
        <taxon>Pirellulaceae</taxon>
        <taxon>Allorhodopirellula</taxon>
    </lineage>
</organism>
<keyword evidence="1" id="KW-0560">Oxidoreductase</keyword>
<dbReference type="AlphaFoldDB" id="A0A5C6BD50"/>
<dbReference type="EC" id="1.17.4.1" evidence="1"/>
<gene>
    <name evidence="1" type="primary">nrdB</name>
    <name evidence="1" type="ORF">Poly21_53210</name>
</gene>
<dbReference type="GO" id="GO:0004748">
    <property type="term" value="F:ribonucleoside-diphosphate reductase activity, thioredoxin disulfide as acceptor"/>
    <property type="evidence" value="ECO:0007669"/>
    <property type="project" value="UniProtKB-EC"/>
</dbReference>
<dbReference type="InterPro" id="IPR012348">
    <property type="entry name" value="RNR-like"/>
</dbReference>
<evidence type="ECO:0000313" key="1">
    <source>
        <dbReference type="EMBL" id="TWU09988.1"/>
    </source>
</evidence>
<name>A0A5C6BD50_9BACT</name>
<dbReference type="EMBL" id="SJPU01000005">
    <property type="protein sequence ID" value="TWU09988.1"/>
    <property type="molecule type" value="Genomic_DNA"/>
</dbReference>
<protein>
    <submittedName>
        <fullName evidence="1">Ribonucleoside-diphosphate reductase subunit beta</fullName>
        <ecNumber evidence="1">1.17.4.1</ecNumber>
    </submittedName>
</protein>